<evidence type="ECO:0000256" key="2">
    <source>
        <dbReference type="ARBA" id="ARBA00011475"/>
    </source>
</evidence>
<protein>
    <recommendedName>
        <fullName evidence="9">Arginine biosynthesis bifunctional protein ArgJ</fullName>
    </recommendedName>
    <domain>
        <recommendedName>
            <fullName evidence="9">Glutamate N-acetyltransferase</fullName>
            <ecNumber evidence="9">2.3.1.35</ecNumber>
        </recommendedName>
        <alternativeName>
            <fullName evidence="9">Ornithine acetyltransferase</fullName>
            <shortName evidence="9">OATase</shortName>
        </alternativeName>
        <alternativeName>
            <fullName evidence="9">Ornithine transacetylase</fullName>
        </alternativeName>
    </domain>
    <domain>
        <recommendedName>
            <fullName evidence="9">Amino-acid acetyltransferase</fullName>
            <ecNumber evidence="9">2.3.1.1</ecNumber>
        </recommendedName>
        <alternativeName>
            <fullName evidence="9">N-acetylglutamate synthase</fullName>
            <shortName evidence="9">AGSase</shortName>
        </alternativeName>
    </domain>
    <component>
        <recommendedName>
            <fullName evidence="9">Arginine biosynthesis bifunctional protein ArgJ alpha chain</fullName>
        </recommendedName>
    </component>
    <component>
        <recommendedName>
            <fullName evidence="9">Arginine biosynthesis bifunctional protein ArgJ beta chain</fullName>
        </recommendedName>
    </component>
</protein>
<dbReference type="EC" id="2.3.1.1" evidence="9"/>
<keyword evidence="5 9" id="KW-0808">Transferase</keyword>
<evidence type="ECO:0000256" key="5">
    <source>
        <dbReference type="ARBA" id="ARBA00022679"/>
    </source>
</evidence>
<evidence type="ECO:0000256" key="8">
    <source>
        <dbReference type="ARBA" id="ARBA00049439"/>
    </source>
</evidence>
<dbReference type="InterPro" id="IPR042195">
    <property type="entry name" value="ArgJ_beta_C"/>
</dbReference>
<keyword evidence="6 9" id="KW-0068">Autocatalytic cleavage</keyword>
<keyword evidence="4 9" id="KW-0028">Amino-acid biosynthesis</keyword>
<dbReference type="GO" id="GO:0006592">
    <property type="term" value="P:ornithine biosynthetic process"/>
    <property type="evidence" value="ECO:0007669"/>
    <property type="project" value="TreeGrafter"/>
</dbReference>
<comment type="catalytic activity">
    <reaction evidence="8 9">
        <text>N(2)-acetyl-L-ornithine + L-glutamate = N-acetyl-L-glutamate + L-ornithine</text>
        <dbReference type="Rhea" id="RHEA:15349"/>
        <dbReference type="ChEBI" id="CHEBI:29985"/>
        <dbReference type="ChEBI" id="CHEBI:44337"/>
        <dbReference type="ChEBI" id="CHEBI:46911"/>
        <dbReference type="ChEBI" id="CHEBI:57805"/>
        <dbReference type="EC" id="2.3.1.35"/>
    </reaction>
</comment>
<proteinExistence type="inferred from homology"/>
<dbReference type="GO" id="GO:0005737">
    <property type="term" value="C:cytoplasm"/>
    <property type="evidence" value="ECO:0007669"/>
    <property type="project" value="UniProtKB-SubCell"/>
</dbReference>
<keyword evidence="9" id="KW-0511">Multifunctional enzyme</keyword>
<comment type="subunit">
    <text evidence="2 9">Heterotetramer of two alpha and two beta chains.</text>
</comment>
<dbReference type="SUPFAM" id="SSF56266">
    <property type="entry name" value="DmpA/ArgJ-like"/>
    <property type="match status" value="1"/>
</dbReference>
<dbReference type="NCBIfam" id="NF003802">
    <property type="entry name" value="PRK05388.1"/>
    <property type="match status" value="1"/>
</dbReference>
<keyword evidence="3 9" id="KW-0055">Arginine biosynthesis</keyword>
<evidence type="ECO:0000313" key="10">
    <source>
        <dbReference type="EMBL" id="XCH46455.1"/>
    </source>
</evidence>
<feature type="binding site" evidence="9">
    <location>
        <position position="387"/>
    </location>
    <ligand>
        <name>substrate</name>
    </ligand>
</feature>
<feature type="site" description="Involved in the stabilization of negative charge on the oxyanion by the formation of the oxyanion hole" evidence="9">
    <location>
        <position position="109"/>
    </location>
</feature>
<dbReference type="GO" id="GO:0004042">
    <property type="term" value="F:L-glutamate N-acetyltransferase activity"/>
    <property type="evidence" value="ECO:0007669"/>
    <property type="project" value="UniProtKB-UniRule"/>
</dbReference>
<dbReference type="KEGG" id="taut:V4D30_08915"/>
<dbReference type="AlphaFoldDB" id="A0AAU8GVE1"/>
<name>A0AAU8GVE1_9BACT</name>
<feature type="binding site" evidence="9">
    <location>
        <position position="392"/>
    </location>
    <ligand>
        <name>substrate</name>
    </ligand>
</feature>
<dbReference type="Pfam" id="PF01960">
    <property type="entry name" value="ArgJ"/>
    <property type="match status" value="1"/>
</dbReference>
<feature type="chain" id="PRO_5043069303" description="Arginine biosynthesis bifunctional protein ArgJ beta chain" evidence="9">
    <location>
        <begin position="181"/>
        <end position="392"/>
    </location>
</feature>
<dbReference type="HAMAP" id="MF_01106">
    <property type="entry name" value="ArgJ"/>
    <property type="match status" value="1"/>
</dbReference>
<gene>
    <name evidence="9 10" type="primary">argJ</name>
    <name evidence="10" type="ORF">V4D30_08915</name>
</gene>
<dbReference type="PANTHER" id="PTHR23100:SF0">
    <property type="entry name" value="ARGININE BIOSYNTHESIS BIFUNCTIONAL PROTEIN ARGJ, MITOCHONDRIAL"/>
    <property type="match status" value="1"/>
</dbReference>
<dbReference type="InterPro" id="IPR016117">
    <property type="entry name" value="ArgJ-like_dom_sf"/>
</dbReference>
<evidence type="ECO:0000256" key="1">
    <source>
        <dbReference type="ARBA" id="ARBA00006774"/>
    </source>
</evidence>
<feature type="binding site" evidence="9">
    <location>
        <position position="181"/>
    </location>
    <ligand>
        <name>substrate</name>
    </ligand>
</feature>
<comment type="function">
    <text evidence="9">Catalyzes two activities which are involved in the cyclic version of arginine biosynthesis: the synthesis of N-acetylglutamate from glutamate and acetyl-CoA as the acetyl donor, and of ornithine by transacetylation between N(2)-acetylornithine and glutamate.</text>
</comment>
<feature type="active site" description="Nucleophile" evidence="9">
    <location>
        <position position="181"/>
    </location>
</feature>
<evidence type="ECO:0000256" key="6">
    <source>
        <dbReference type="ARBA" id="ARBA00022813"/>
    </source>
</evidence>
<comment type="pathway">
    <text evidence="9">Amino-acid biosynthesis; L-arginine biosynthesis; N(2)-acetyl-L-ornithine from L-glutamate: step 1/4.</text>
</comment>
<feature type="site" description="Involved in the stabilization of negative charge on the oxyanion by the formation of the oxyanion hole" evidence="9">
    <location>
        <position position="108"/>
    </location>
</feature>
<keyword evidence="7 9" id="KW-0012">Acyltransferase</keyword>
<feature type="binding site" evidence="9">
    <location>
        <position position="170"/>
    </location>
    <ligand>
        <name>substrate</name>
    </ligand>
</feature>
<dbReference type="Gene3D" id="3.60.70.12">
    <property type="entry name" value="L-amino peptidase D-ALA esterase/amidase"/>
    <property type="match status" value="1"/>
</dbReference>
<dbReference type="CDD" id="cd02152">
    <property type="entry name" value="OAT"/>
    <property type="match status" value="1"/>
</dbReference>
<keyword evidence="9" id="KW-0963">Cytoplasm</keyword>
<evidence type="ECO:0000256" key="9">
    <source>
        <dbReference type="HAMAP-Rule" id="MF_01106"/>
    </source>
</evidence>
<comment type="pathway">
    <text evidence="9">Amino-acid biosynthesis; L-arginine biosynthesis; L-ornithine and N-acetyl-L-glutamate from L-glutamate and N(2)-acetyl-L-ornithine (cyclic): step 1/1.</text>
</comment>
<comment type="subcellular location">
    <subcellularLocation>
        <location evidence="9">Cytoplasm</location>
    </subcellularLocation>
</comment>
<feature type="binding site" evidence="9">
    <location>
        <position position="266"/>
    </location>
    <ligand>
        <name>substrate</name>
    </ligand>
</feature>
<comment type="catalytic activity">
    <reaction evidence="9">
        <text>L-glutamate + acetyl-CoA = N-acetyl-L-glutamate + CoA + H(+)</text>
        <dbReference type="Rhea" id="RHEA:24292"/>
        <dbReference type="ChEBI" id="CHEBI:15378"/>
        <dbReference type="ChEBI" id="CHEBI:29985"/>
        <dbReference type="ChEBI" id="CHEBI:44337"/>
        <dbReference type="ChEBI" id="CHEBI:57287"/>
        <dbReference type="ChEBI" id="CHEBI:57288"/>
        <dbReference type="EC" id="2.3.1.1"/>
    </reaction>
</comment>
<dbReference type="FunFam" id="3.60.70.12:FF:000001">
    <property type="entry name" value="Arginine biosynthesis bifunctional protein ArgJ, chloroplastic"/>
    <property type="match status" value="1"/>
</dbReference>
<dbReference type="InterPro" id="IPR002813">
    <property type="entry name" value="Arg_biosynth_ArgJ"/>
</dbReference>
<dbReference type="EMBL" id="CP144373">
    <property type="protein sequence ID" value="XCH46455.1"/>
    <property type="molecule type" value="Genomic_DNA"/>
</dbReference>
<feature type="binding site" evidence="9">
    <location>
        <position position="145"/>
    </location>
    <ligand>
        <name>substrate</name>
    </ligand>
</feature>
<dbReference type="NCBIfam" id="TIGR00120">
    <property type="entry name" value="ArgJ"/>
    <property type="match status" value="1"/>
</dbReference>
<evidence type="ECO:0000256" key="4">
    <source>
        <dbReference type="ARBA" id="ARBA00022605"/>
    </source>
</evidence>
<evidence type="ECO:0000256" key="7">
    <source>
        <dbReference type="ARBA" id="ARBA00023315"/>
    </source>
</evidence>
<comment type="similarity">
    <text evidence="1 9">Belongs to the ArgJ family.</text>
</comment>
<feature type="site" description="Cleavage; by autolysis" evidence="9">
    <location>
        <begin position="180"/>
        <end position="181"/>
    </location>
</feature>
<evidence type="ECO:0000256" key="3">
    <source>
        <dbReference type="ARBA" id="ARBA00022571"/>
    </source>
</evidence>
<dbReference type="GO" id="GO:0004358">
    <property type="term" value="F:L-glutamate N-acetyltransferase activity, acting on acetyl-L-ornithine as donor"/>
    <property type="evidence" value="ECO:0007669"/>
    <property type="project" value="UniProtKB-UniRule"/>
</dbReference>
<dbReference type="RefSeq" id="WP_353683987.1">
    <property type="nucleotide sequence ID" value="NZ_CP144373.1"/>
</dbReference>
<sequence length="392" mass="42686">MDIVSPEGFFYSVAKAGIKYQDRYDVALIYSKKPAQVAGVFTTNQIKAAPVKICMKRIRSGQAQALILNSGNANACTGQKGIEDALKITDYLAEKLNINKEHVLPLSTGVIGVHLPVEKIIKGVDELVNRLGNAQPIQVAEAIMTTDTFPKLTYRQIGEDTAVTILGICKGAGMICPNMATMLCAIVTDAKISSDLMKEALRDAVAQSFNSITVDGDMSTNDTVLMLANGESDVKIERKTTLWKQFKGALNELCIELSKMIVKDGEGATKFITVNVKGAKTAQDAKRVARAVANSLLVKTAFYGCDPNWGRVIAAVGYSGVAVKEEKIEIYINGICLFNRGFPTMRQEELKEILKEHEIEILINLNLGTGKATVFTTDLSEEYVRINSAYTT</sequence>
<dbReference type="FunFam" id="3.10.20.340:FF:000001">
    <property type="entry name" value="Arginine biosynthesis bifunctional protein ArgJ, chloroplastic"/>
    <property type="match status" value="1"/>
</dbReference>
<reference evidence="10" key="1">
    <citation type="submission" date="2024-01" db="EMBL/GenBank/DDBJ databases">
        <title>The first autotrophic representatives of the genus Thermodesulfovibrio.</title>
        <authorList>
            <person name="Maltseva A.I."/>
            <person name="Elcheninov A.G."/>
            <person name="Kublanov I.V."/>
            <person name="Lebedinsky A.V."/>
            <person name="Frolov E.N."/>
        </authorList>
    </citation>
    <scope>NUCLEOTIDE SEQUENCE</scope>
    <source>
        <strain evidence="10">3907-1M</strain>
    </source>
</reference>
<dbReference type="Gene3D" id="3.10.20.340">
    <property type="entry name" value="ArgJ beta chain, C-terminal domain"/>
    <property type="match status" value="1"/>
</dbReference>
<dbReference type="GO" id="GO:0006526">
    <property type="term" value="P:L-arginine biosynthetic process"/>
    <property type="evidence" value="ECO:0007669"/>
    <property type="project" value="UniProtKB-UniRule"/>
</dbReference>
<dbReference type="PANTHER" id="PTHR23100">
    <property type="entry name" value="ARGININE BIOSYNTHESIS BIFUNCTIONAL PROTEIN ARGJ"/>
    <property type="match status" value="1"/>
</dbReference>
<organism evidence="10">
    <name type="scientific">Thermodesulfovibrio autotrophicus</name>
    <dbReference type="NCBI Taxonomy" id="3118333"/>
    <lineage>
        <taxon>Bacteria</taxon>
        <taxon>Pseudomonadati</taxon>
        <taxon>Nitrospirota</taxon>
        <taxon>Thermodesulfovibrionia</taxon>
        <taxon>Thermodesulfovibrionales</taxon>
        <taxon>Thermodesulfovibrionaceae</taxon>
        <taxon>Thermodesulfovibrio</taxon>
    </lineage>
</organism>
<accession>A0AAU8GVE1</accession>
<dbReference type="EC" id="2.3.1.35" evidence="9"/>
<feature type="chain" id="PRO_5043069304" description="Arginine biosynthesis bifunctional protein ArgJ alpha chain" evidence="9">
    <location>
        <begin position="1"/>
        <end position="180"/>
    </location>
</feature>